<accession>A0A917PNW2</accession>
<dbReference type="AlphaFoldDB" id="A0A917PNW2"/>
<evidence type="ECO:0000313" key="1">
    <source>
        <dbReference type="EMBL" id="GGJ86500.1"/>
    </source>
</evidence>
<protein>
    <submittedName>
        <fullName evidence="1">Uncharacterized protein</fullName>
    </submittedName>
</protein>
<proteinExistence type="predicted"/>
<sequence length="122" mass="14062">MIAPLLKHDTYDIDPESGLMKIKSRIEMETVTDVLCDVCRQSTKVKEGALQFASLLAHWGYGAKHDGERYEFHLCESCFFQAIAYLKQERRTACLFDEDQERVDDRFGLVATDDFFGDSVRK</sequence>
<reference evidence="1" key="1">
    <citation type="journal article" date="2014" name="Int. J. Syst. Evol. Microbiol.">
        <title>Complete genome sequence of Corynebacterium casei LMG S-19264T (=DSM 44701T), isolated from a smear-ripened cheese.</title>
        <authorList>
            <consortium name="US DOE Joint Genome Institute (JGI-PGF)"/>
            <person name="Walter F."/>
            <person name="Albersmeier A."/>
            <person name="Kalinowski J."/>
            <person name="Ruckert C."/>
        </authorList>
    </citation>
    <scope>NUCLEOTIDE SEQUENCE</scope>
    <source>
        <strain evidence="1">JCM 30078</strain>
    </source>
</reference>
<dbReference type="RefSeq" id="WP_308426278.1">
    <property type="nucleotide sequence ID" value="NZ_BMPO01000002.1"/>
</dbReference>
<organism evidence="1 2">
    <name type="scientific">Pseudomonas matsuisoli</name>
    <dbReference type="NCBI Taxonomy" id="1515666"/>
    <lineage>
        <taxon>Bacteria</taxon>
        <taxon>Pseudomonadati</taxon>
        <taxon>Pseudomonadota</taxon>
        <taxon>Gammaproteobacteria</taxon>
        <taxon>Pseudomonadales</taxon>
        <taxon>Pseudomonadaceae</taxon>
        <taxon>Pseudomonas</taxon>
    </lineage>
</organism>
<keyword evidence="2" id="KW-1185">Reference proteome</keyword>
<reference evidence="1" key="2">
    <citation type="submission" date="2020-09" db="EMBL/GenBank/DDBJ databases">
        <authorList>
            <person name="Sun Q."/>
            <person name="Ohkuma M."/>
        </authorList>
    </citation>
    <scope>NUCLEOTIDE SEQUENCE</scope>
    <source>
        <strain evidence="1">JCM 30078</strain>
    </source>
</reference>
<gene>
    <name evidence="1" type="ORF">GCM10009304_10640</name>
</gene>
<name>A0A917PNW2_9PSED</name>
<dbReference type="Proteomes" id="UP000635983">
    <property type="component" value="Unassembled WGS sequence"/>
</dbReference>
<comment type="caution">
    <text evidence="1">The sequence shown here is derived from an EMBL/GenBank/DDBJ whole genome shotgun (WGS) entry which is preliminary data.</text>
</comment>
<dbReference type="EMBL" id="BMPO01000002">
    <property type="protein sequence ID" value="GGJ86500.1"/>
    <property type="molecule type" value="Genomic_DNA"/>
</dbReference>
<evidence type="ECO:0000313" key="2">
    <source>
        <dbReference type="Proteomes" id="UP000635983"/>
    </source>
</evidence>